<dbReference type="EMBL" id="JAIWYP010000011">
    <property type="protein sequence ID" value="KAH3735397.1"/>
    <property type="molecule type" value="Genomic_DNA"/>
</dbReference>
<reference evidence="1" key="1">
    <citation type="journal article" date="2019" name="bioRxiv">
        <title>The Genome of the Zebra Mussel, Dreissena polymorpha: A Resource for Invasive Species Research.</title>
        <authorList>
            <person name="McCartney M.A."/>
            <person name="Auch B."/>
            <person name="Kono T."/>
            <person name="Mallez S."/>
            <person name="Zhang Y."/>
            <person name="Obille A."/>
            <person name="Becker A."/>
            <person name="Abrahante J.E."/>
            <person name="Garbe J."/>
            <person name="Badalamenti J.P."/>
            <person name="Herman A."/>
            <person name="Mangelson H."/>
            <person name="Liachko I."/>
            <person name="Sullivan S."/>
            <person name="Sone E.D."/>
            <person name="Koren S."/>
            <person name="Silverstein K.A.T."/>
            <person name="Beckman K.B."/>
            <person name="Gohl D.M."/>
        </authorList>
    </citation>
    <scope>NUCLEOTIDE SEQUENCE</scope>
    <source>
        <strain evidence="1">Duluth1</strain>
        <tissue evidence="1">Whole animal</tissue>
    </source>
</reference>
<accession>A0A9D4HWG8</accession>
<sequence>MPLILLQALVAQRQKILRLADESKLGWIFVSEYESDLLSSDSENEKRMYWAEERANKKLERRV</sequence>
<name>A0A9D4HWG8_DREPO</name>
<organism evidence="1 2">
    <name type="scientific">Dreissena polymorpha</name>
    <name type="common">Zebra mussel</name>
    <name type="synonym">Mytilus polymorpha</name>
    <dbReference type="NCBI Taxonomy" id="45954"/>
    <lineage>
        <taxon>Eukaryota</taxon>
        <taxon>Metazoa</taxon>
        <taxon>Spiralia</taxon>
        <taxon>Lophotrochozoa</taxon>
        <taxon>Mollusca</taxon>
        <taxon>Bivalvia</taxon>
        <taxon>Autobranchia</taxon>
        <taxon>Heteroconchia</taxon>
        <taxon>Euheterodonta</taxon>
        <taxon>Imparidentia</taxon>
        <taxon>Neoheterodontei</taxon>
        <taxon>Myida</taxon>
        <taxon>Dreissenoidea</taxon>
        <taxon>Dreissenidae</taxon>
        <taxon>Dreissena</taxon>
    </lineage>
</organism>
<dbReference type="AlphaFoldDB" id="A0A9D4HWG8"/>
<evidence type="ECO:0000313" key="1">
    <source>
        <dbReference type="EMBL" id="KAH3735397.1"/>
    </source>
</evidence>
<gene>
    <name evidence="1" type="ORF">DPMN_041924</name>
</gene>
<protein>
    <submittedName>
        <fullName evidence="1">Uncharacterized protein</fullName>
    </submittedName>
</protein>
<reference evidence="1" key="2">
    <citation type="submission" date="2020-11" db="EMBL/GenBank/DDBJ databases">
        <authorList>
            <person name="McCartney M.A."/>
            <person name="Auch B."/>
            <person name="Kono T."/>
            <person name="Mallez S."/>
            <person name="Becker A."/>
            <person name="Gohl D.M."/>
            <person name="Silverstein K.A.T."/>
            <person name="Koren S."/>
            <person name="Bechman K.B."/>
            <person name="Herman A."/>
            <person name="Abrahante J.E."/>
            <person name="Garbe J."/>
        </authorList>
    </citation>
    <scope>NUCLEOTIDE SEQUENCE</scope>
    <source>
        <strain evidence="1">Duluth1</strain>
        <tissue evidence="1">Whole animal</tissue>
    </source>
</reference>
<dbReference type="Proteomes" id="UP000828390">
    <property type="component" value="Unassembled WGS sequence"/>
</dbReference>
<keyword evidence="2" id="KW-1185">Reference proteome</keyword>
<comment type="caution">
    <text evidence="1">The sequence shown here is derived from an EMBL/GenBank/DDBJ whole genome shotgun (WGS) entry which is preliminary data.</text>
</comment>
<proteinExistence type="predicted"/>
<evidence type="ECO:0000313" key="2">
    <source>
        <dbReference type="Proteomes" id="UP000828390"/>
    </source>
</evidence>